<dbReference type="GO" id="GO:0016903">
    <property type="term" value="F:oxidoreductase activity, acting on the aldehyde or oxo group of donors"/>
    <property type="evidence" value="ECO:0007669"/>
    <property type="project" value="TreeGrafter"/>
</dbReference>
<evidence type="ECO:0000259" key="1">
    <source>
        <dbReference type="PROSITE" id="PS51085"/>
    </source>
</evidence>
<sequence length="65" mass="7045">MTNHHRSVISLQVNGVPHRLSVDNRRTLLDALREDIGHTGPKKGCDHGQCGACTVLWTAGGWCPA</sequence>
<dbReference type="PROSITE" id="PS00197">
    <property type="entry name" value="2FE2S_FER_1"/>
    <property type="match status" value="1"/>
</dbReference>
<dbReference type="InterPro" id="IPR001041">
    <property type="entry name" value="2Fe-2S_ferredoxin-type"/>
</dbReference>
<reference evidence="2 3" key="1">
    <citation type="submission" date="2019-10" db="EMBL/GenBank/DDBJ databases">
        <title>Whole genome shotgun sequence of Acrocarpospora pleiomorpha NBRC 16267.</title>
        <authorList>
            <person name="Ichikawa N."/>
            <person name="Kimura A."/>
            <person name="Kitahashi Y."/>
            <person name="Komaki H."/>
            <person name="Oguchi A."/>
        </authorList>
    </citation>
    <scope>NUCLEOTIDE SEQUENCE [LARGE SCALE GENOMIC DNA]</scope>
    <source>
        <strain evidence="2 3">NBRC 16267</strain>
    </source>
</reference>
<name>A0A5M3XC39_9ACTN</name>
<evidence type="ECO:0000313" key="3">
    <source>
        <dbReference type="Proteomes" id="UP000377595"/>
    </source>
</evidence>
<dbReference type="PROSITE" id="PS51085">
    <property type="entry name" value="2FE2S_FER_2"/>
    <property type="match status" value="1"/>
</dbReference>
<dbReference type="InterPro" id="IPR036010">
    <property type="entry name" value="2Fe-2S_ferredoxin-like_sf"/>
</dbReference>
<dbReference type="CDD" id="cd00207">
    <property type="entry name" value="fer2"/>
    <property type="match status" value="1"/>
</dbReference>
<dbReference type="SUPFAM" id="SSF54292">
    <property type="entry name" value="2Fe-2S ferredoxin-like"/>
    <property type="match status" value="1"/>
</dbReference>
<dbReference type="InterPro" id="IPR052914">
    <property type="entry name" value="Aldehyde_Oxdr_Iron-Sulfur"/>
</dbReference>
<keyword evidence="3" id="KW-1185">Reference proteome</keyword>
<comment type="caution">
    <text evidence="2">The sequence shown here is derived from an EMBL/GenBank/DDBJ whole genome shotgun (WGS) entry which is preliminary data.</text>
</comment>
<evidence type="ECO:0000313" key="2">
    <source>
        <dbReference type="EMBL" id="GES19235.1"/>
    </source>
</evidence>
<proteinExistence type="predicted"/>
<accession>A0A5M3XC39</accession>
<protein>
    <recommendedName>
        <fullName evidence="1">2Fe-2S ferredoxin-type domain-containing protein</fullName>
    </recommendedName>
</protein>
<gene>
    <name evidence="2" type="ORF">Aple_021310</name>
</gene>
<dbReference type="PANTHER" id="PTHR45331">
    <property type="entry name" value="OXIDOREDUCTASE, IRON-SULPHUR BINDING SUBUNIT-RELATED-RELATED"/>
    <property type="match status" value="1"/>
</dbReference>
<feature type="domain" description="2Fe-2S ferredoxin-type" evidence="1">
    <location>
        <begin position="7"/>
        <end position="65"/>
    </location>
</feature>
<dbReference type="InterPro" id="IPR012675">
    <property type="entry name" value="Beta-grasp_dom_sf"/>
</dbReference>
<dbReference type="GO" id="GO:0051537">
    <property type="term" value="F:2 iron, 2 sulfur cluster binding"/>
    <property type="evidence" value="ECO:0007669"/>
    <property type="project" value="InterPro"/>
</dbReference>
<dbReference type="AlphaFoldDB" id="A0A5M3XC39"/>
<dbReference type="Proteomes" id="UP000377595">
    <property type="component" value="Unassembled WGS sequence"/>
</dbReference>
<organism evidence="2 3">
    <name type="scientific">Acrocarpospora pleiomorpha</name>
    <dbReference type="NCBI Taxonomy" id="90975"/>
    <lineage>
        <taxon>Bacteria</taxon>
        <taxon>Bacillati</taxon>
        <taxon>Actinomycetota</taxon>
        <taxon>Actinomycetes</taxon>
        <taxon>Streptosporangiales</taxon>
        <taxon>Streptosporangiaceae</taxon>
        <taxon>Acrocarpospora</taxon>
    </lineage>
</organism>
<dbReference type="EMBL" id="BLAF01000010">
    <property type="protein sequence ID" value="GES19235.1"/>
    <property type="molecule type" value="Genomic_DNA"/>
</dbReference>
<dbReference type="Pfam" id="PF00111">
    <property type="entry name" value="Fer2"/>
    <property type="match status" value="1"/>
</dbReference>
<dbReference type="Gene3D" id="3.10.20.30">
    <property type="match status" value="1"/>
</dbReference>
<dbReference type="InterPro" id="IPR006058">
    <property type="entry name" value="2Fe2S_fd_BS"/>
</dbReference>
<dbReference type="PANTHER" id="PTHR45331:SF2">
    <property type="entry name" value="OXIDOREDUCTASE WITH IRON-SULFUR SUBUNIT"/>
    <property type="match status" value="1"/>
</dbReference>